<comment type="caution">
    <text evidence="1">The sequence shown here is derived from an EMBL/GenBank/DDBJ whole genome shotgun (WGS) entry which is preliminary data.</text>
</comment>
<accession>A0A1Y3AVZ2</accession>
<reference evidence="1 2" key="1">
    <citation type="submission" date="2017-03" db="EMBL/GenBank/DDBJ databases">
        <title>Genome Survey of Euroglyphus maynei.</title>
        <authorList>
            <person name="Arlian L.G."/>
            <person name="Morgan M.S."/>
            <person name="Rider S.D."/>
        </authorList>
    </citation>
    <scope>NUCLEOTIDE SEQUENCE [LARGE SCALE GENOMIC DNA]</scope>
    <source>
        <strain evidence="1">Arlian Lab</strain>
        <tissue evidence="1">Whole body</tissue>
    </source>
</reference>
<organism evidence="1 2">
    <name type="scientific">Euroglyphus maynei</name>
    <name type="common">Mayne's house dust mite</name>
    <dbReference type="NCBI Taxonomy" id="6958"/>
    <lineage>
        <taxon>Eukaryota</taxon>
        <taxon>Metazoa</taxon>
        <taxon>Ecdysozoa</taxon>
        <taxon>Arthropoda</taxon>
        <taxon>Chelicerata</taxon>
        <taxon>Arachnida</taxon>
        <taxon>Acari</taxon>
        <taxon>Acariformes</taxon>
        <taxon>Sarcoptiformes</taxon>
        <taxon>Astigmata</taxon>
        <taxon>Psoroptidia</taxon>
        <taxon>Analgoidea</taxon>
        <taxon>Pyroglyphidae</taxon>
        <taxon>Pyroglyphinae</taxon>
        <taxon>Euroglyphus</taxon>
    </lineage>
</organism>
<dbReference type="Proteomes" id="UP000194236">
    <property type="component" value="Unassembled WGS sequence"/>
</dbReference>
<name>A0A1Y3AVZ2_EURMA</name>
<evidence type="ECO:0000313" key="1">
    <source>
        <dbReference type="EMBL" id="OTF71626.1"/>
    </source>
</evidence>
<dbReference type="EMBL" id="MUJZ01060033">
    <property type="protein sequence ID" value="OTF71626.1"/>
    <property type="molecule type" value="Genomic_DNA"/>
</dbReference>
<dbReference type="AlphaFoldDB" id="A0A1Y3AVZ2"/>
<keyword evidence="2" id="KW-1185">Reference proteome</keyword>
<protein>
    <submittedName>
        <fullName evidence="1">Uncharacterized protein</fullName>
    </submittedName>
</protein>
<gene>
    <name evidence="1" type="ORF">BLA29_014781</name>
</gene>
<proteinExistence type="predicted"/>
<evidence type="ECO:0000313" key="2">
    <source>
        <dbReference type="Proteomes" id="UP000194236"/>
    </source>
</evidence>
<sequence>MNLAMLLDSGMNIHVRIVMKMYRL</sequence>